<dbReference type="InterPro" id="IPR019554">
    <property type="entry name" value="Soluble_ligand-bd"/>
</dbReference>
<dbReference type="EMBL" id="JBHRYC010000124">
    <property type="protein sequence ID" value="MFC3640175.1"/>
    <property type="molecule type" value="Genomic_DNA"/>
</dbReference>
<dbReference type="Pfam" id="PF10531">
    <property type="entry name" value="SLBB"/>
    <property type="match status" value="1"/>
</dbReference>
<keyword evidence="1 2" id="KW-0732">Signal</keyword>
<proteinExistence type="predicted"/>
<dbReference type="InterPro" id="IPR049712">
    <property type="entry name" value="Poly_export"/>
</dbReference>
<dbReference type="PANTHER" id="PTHR33619:SF3">
    <property type="entry name" value="POLYSACCHARIDE EXPORT PROTEIN GFCE-RELATED"/>
    <property type="match status" value="1"/>
</dbReference>
<evidence type="ECO:0000256" key="2">
    <source>
        <dbReference type="SAM" id="SignalP"/>
    </source>
</evidence>
<dbReference type="Gene3D" id="3.30.1950.10">
    <property type="entry name" value="wza like domain"/>
    <property type="match status" value="1"/>
</dbReference>
<gene>
    <name evidence="6" type="ORF">ACFONL_22840</name>
</gene>
<evidence type="ECO:0000313" key="7">
    <source>
        <dbReference type="Proteomes" id="UP001595704"/>
    </source>
</evidence>
<feature type="domain" description="Soluble ligand binding" evidence="4">
    <location>
        <begin position="119"/>
        <end position="148"/>
    </location>
</feature>
<protein>
    <submittedName>
        <fullName evidence="6">Polysaccharide biosynthesis/export family protein</fullName>
    </submittedName>
</protein>
<evidence type="ECO:0000256" key="1">
    <source>
        <dbReference type="ARBA" id="ARBA00022729"/>
    </source>
</evidence>
<evidence type="ECO:0000313" key="6">
    <source>
        <dbReference type="EMBL" id="MFC3640175.1"/>
    </source>
</evidence>
<dbReference type="PANTHER" id="PTHR33619">
    <property type="entry name" value="POLYSACCHARIDE EXPORT PROTEIN GFCE-RELATED"/>
    <property type="match status" value="1"/>
</dbReference>
<comment type="caution">
    <text evidence="6">The sequence shown here is derived from an EMBL/GenBank/DDBJ whole genome shotgun (WGS) entry which is preliminary data.</text>
</comment>
<sequence length="447" mass="48214">MKRRAISSTLAIAGLLQVTAFAASPAHATDYLLGPQDRLRVKVYEWRPAQDKIVEWEGLNDEFMVGANGKVSLPLVGEIDAGGLTPSAVANAVGEALRNRMQLVQKPDTTVEVVQYRPFYITGDVMKPGEFPFRPGLTVLQAVALAGGEVRSIDFNARQREAIAARGELESLTLARTALLMRQARLKAEAANADSFSIPPELVHEGARSRDAYEQETLIFTTRRDAFRTQTNALKSLKSFLDKEGESLAGQLDTEARQSQLVQKELDGVASLVGKGLAAAPRQFALERTVAQLQGDRLRLETSILRARQEASRAEISLVELRSKREGEIAVELRETDQRLRELMNRRAVNEDLLQEAMTAGASGARRDAMRQGLTFTLVRAAAPGEAIVATESTAVGPGDMVKVTMPSPPPRDQAAGAATAAAGLIAAPPAPARAANRPDRAPVALN</sequence>
<dbReference type="InterPro" id="IPR058781">
    <property type="entry name" value="HH_AprE-like"/>
</dbReference>
<organism evidence="6 7">
    <name type="scientific">Camelimonas fluminis</name>
    <dbReference type="NCBI Taxonomy" id="1576911"/>
    <lineage>
        <taxon>Bacteria</taxon>
        <taxon>Pseudomonadati</taxon>
        <taxon>Pseudomonadota</taxon>
        <taxon>Alphaproteobacteria</taxon>
        <taxon>Hyphomicrobiales</taxon>
        <taxon>Chelatococcaceae</taxon>
        <taxon>Camelimonas</taxon>
    </lineage>
</organism>
<name>A0ABV7UNW3_9HYPH</name>
<keyword evidence="7" id="KW-1185">Reference proteome</keyword>
<evidence type="ECO:0000259" key="3">
    <source>
        <dbReference type="Pfam" id="PF02563"/>
    </source>
</evidence>
<accession>A0ABV7UNW3</accession>
<feature type="domain" description="AprE-like long alpha-helical hairpin" evidence="5">
    <location>
        <begin position="165"/>
        <end position="352"/>
    </location>
</feature>
<dbReference type="RefSeq" id="WP_191321065.1">
    <property type="nucleotide sequence ID" value="NZ_BNCG01000039.1"/>
</dbReference>
<evidence type="ECO:0000259" key="5">
    <source>
        <dbReference type="Pfam" id="PF25994"/>
    </source>
</evidence>
<dbReference type="Pfam" id="PF02563">
    <property type="entry name" value="Poly_export"/>
    <property type="match status" value="1"/>
</dbReference>
<dbReference type="InterPro" id="IPR003715">
    <property type="entry name" value="Poly_export_N"/>
</dbReference>
<dbReference type="Proteomes" id="UP001595704">
    <property type="component" value="Unassembled WGS sequence"/>
</dbReference>
<evidence type="ECO:0000259" key="4">
    <source>
        <dbReference type="Pfam" id="PF10531"/>
    </source>
</evidence>
<dbReference type="Pfam" id="PF25994">
    <property type="entry name" value="HH_AprE"/>
    <property type="match status" value="1"/>
</dbReference>
<feature type="domain" description="Polysaccharide export protein N-terminal" evidence="3">
    <location>
        <begin position="27"/>
        <end position="113"/>
    </location>
</feature>
<reference evidence="7" key="1">
    <citation type="journal article" date="2019" name="Int. J. Syst. Evol. Microbiol.">
        <title>The Global Catalogue of Microorganisms (GCM) 10K type strain sequencing project: providing services to taxonomists for standard genome sequencing and annotation.</title>
        <authorList>
            <consortium name="The Broad Institute Genomics Platform"/>
            <consortium name="The Broad Institute Genome Sequencing Center for Infectious Disease"/>
            <person name="Wu L."/>
            <person name="Ma J."/>
        </authorList>
    </citation>
    <scope>NUCLEOTIDE SEQUENCE [LARGE SCALE GENOMIC DNA]</scope>
    <source>
        <strain evidence="7">KCTC 42282</strain>
    </source>
</reference>
<feature type="signal peptide" evidence="2">
    <location>
        <begin position="1"/>
        <end position="22"/>
    </location>
</feature>
<feature type="chain" id="PRO_5046045047" evidence="2">
    <location>
        <begin position="23"/>
        <end position="447"/>
    </location>
</feature>